<dbReference type="PANTHER" id="PTHR13789">
    <property type="entry name" value="MONOOXYGENASE"/>
    <property type="match status" value="1"/>
</dbReference>
<dbReference type="Gene3D" id="3.50.50.60">
    <property type="entry name" value="FAD/NAD(P)-binding domain"/>
    <property type="match status" value="1"/>
</dbReference>
<dbReference type="Proteomes" id="UP000064921">
    <property type="component" value="Chromosome"/>
</dbReference>
<dbReference type="InterPro" id="IPR002938">
    <property type="entry name" value="FAD-bd"/>
</dbReference>
<dbReference type="SUPFAM" id="SSF51905">
    <property type="entry name" value="FAD/NAD(P)-binding domain"/>
    <property type="match status" value="1"/>
</dbReference>
<keyword evidence="1" id="KW-0560">Oxidoreductase</keyword>
<dbReference type="InterPro" id="IPR036188">
    <property type="entry name" value="FAD/NAD-bd_sf"/>
</dbReference>
<evidence type="ECO:0000313" key="4">
    <source>
        <dbReference type="EMBL" id="ALV29116.1"/>
    </source>
</evidence>
<dbReference type="GO" id="GO:0004497">
    <property type="term" value="F:monooxygenase activity"/>
    <property type="evidence" value="ECO:0007669"/>
    <property type="project" value="UniProtKB-KW"/>
</dbReference>
<dbReference type="Pfam" id="PF01494">
    <property type="entry name" value="FAD_binding_3"/>
    <property type="match status" value="1"/>
</dbReference>
<dbReference type="PANTHER" id="PTHR13789:SF309">
    <property type="entry name" value="PUTATIVE (AFU_ORTHOLOGUE AFUA_6G14510)-RELATED"/>
    <property type="match status" value="1"/>
</dbReference>
<name>A0A0U3PNM5_9HYPH</name>
<keyword evidence="2" id="KW-0503">Monooxygenase</keyword>
<dbReference type="GO" id="GO:0071949">
    <property type="term" value="F:FAD binding"/>
    <property type="evidence" value="ECO:0007669"/>
    <property type="project" value="InterPro"/>
</dbReference>
<dbReference type="RefSeq" id="WP_058900037.1">
    <property type="nucleotide sequence ID" value="NZ_CP013068.1"/>
</dbReference>
<proteinExistence type="predicted"/>
<accession>A0A0U3PNM5</accession>
<reference evidence="4 5" key="1">
    <citation type="submission" date="2015-10" db="EMBL/GenBank/DDBJ databases">
        <title>The world's first case of liver abscess caused by Pannonibacter phragmitetus.</title>
        <authorList>
            <person name="Ming D."/>
            <person name="Wang M."/>
            <person name="Zhou Y."/>
            <person name="Jiang T."/>
            <person name="Hu S."/>
        </authorList>
    </citation>
    <scope>NUCLEOTIDE SEQUENCE [LARGE SCALE GENOMIC DNA]</scope>
    <source>
        <strain evidence="4 5">31801</strain>
    </source>
</reference>
<organism evidence="4 5">
    <name type="scientific">Pannonibacter phragmitetus</name>
    <dbReference type="NCBI Taxonomy" id="121719"/>
    <lineage>
        <taxon>Bacteria</taxon>
        <taxon>Pseudomonadati</taxon>
        <taxon>Pseudomonadota</taxon>
        <taxon>Alphaproteobacteria</taxon>
        <taxon>Hyphomicrobiales</taxon>
        <taxon>Stappiaceae</taxon>
        <taxon>Pannonibacter</taxon>
    </lineage>
</organism>
<feature type="domain" description="FAD-binding" evidence="3">
    <location>
        <begin position="8"/>
        <end position="344"/>
    </location>
</feature>
<evidence type="ECO:0000313" key="5">
    <source>
        <dbReference type="Proteomes" id="UP000064921"/>
    </source>
</evidence>
<dbReference type="InterPro" id="IPR050493">
    <property type="entry name" value="FAD-dep_Monooxygenase_BioMet"/>
</dbReference>
<gene>
    <name evidence="4" type="ORF">APZ00_20415</name>
</gene>
<dbReference type="NCBIfam" id="NF005313">
    <property type="entry name" value="PRK06847.1"/>
    <property type="match status" value="1"/>
</dbReference>
<protein>
    <recommendedName>
        <fullName evidence="3">FAD-binding domain-containing protein</fullName>
    </recommendedName>
</protein>
<evidence type="ECO:0000256" key="2">
    <source>
        <dbReference type="ARBA" id="ARBA00023033"/>
    </source>
</evidence>
<evidence type="ECO:0000256" key="1">
    <source>
        <dbReference type="ARBA" id="ARBA00023002"/>
    </source>
</evidence>
<evidence type="ECO:0000259" key="3">
    <source>
        <dbReference type="Pfam" id="PF01494"/>
    </source>
</evidence>
<dbReference type="PRINTS" id="PR00420">
    <property type="entry name" value="RNGMNOXGNASE"/>
</dbReference>
<keyword evidence="5" id="KW-1185">Reference proteome</keyword>
<dbReference type="EMBL" id="CP013068">
    <property type="protein sequence ID" value="ALV29116.1"/>
    <property type="molecule type" value="Genomic_DNA"/>
</dbReference>
<dbReference type="KEGG" id="pphr:APZ00_20415"/>
<dbReference type="STRING" id="121719.APZ00_20415"/>
<sequence>MNSGIKKALVIGGGFSGMTAALQLSRNGLAVDLVEIDAGWRSYGAGISLHGSTLRVLNQLGLLDRFLEEGFATDGVHMRGPDDAVVARIPTPRVAGPEIPGGGAIMRPALARILSEAVRASSTNVRLGITFTDIAEDAEGVTVTFTDGTSDRYDLVVGADGLYSATRQTVFPDAPRPRFIGQAVWRAVLPCPEGIETVTMWMGPKLKAGMNRVTKDTVYLFLTEDRPENTHVPPESFTATLRALLEQFASPILRKVAAELSDGHQIIYRPLEQLLLPRPWHKGRTVLIGDAVHATTPHLAAGACIGIEDAMVLAEEIAQGEDLSASLTAFEDRRWERCRMVVENSGRLADIEVNGGSREEHAAIMQVSMKTLTEAI</sequence>
<dbReference type="AlphaFoldDB" id="A0A0U3PNM5"/>